<organism evidence="1 2">
    <name type="scientific">Holtiella tumoricola</name>
    <dbReference type="NCBI Taxonomy" id="3018743"/>
    <lineage>
        <taxon>Bacteria</taxon>
        <taxon>Bacillati</taxon>
        <taxon>Bacillota</taxon>
        <taxon>Clostridia</taxon>
        <taxon>Lachnospirales</taxon>
        <taxon>Cellulosilyticaceae</taxon>
        <taxon>Holtiella</taxon>
    </lineage>
</organism>
<name>A0AA42J1V0_9FIRM</name>
<keyword evidence="1" id="KW-0808">Transferase</keyword>
<dbReference type="InterPro" id="IPR029063">
    <property type="entry name" value="SAM-dependent_MTases_sf"/>
</dbReference>
<dbReference type="Proteomes" id="UP001169242">
    <property type="component" value="Unassembled WGS sequence"/>
</dbReference>
<reference evidence="1" key="1">
    <citation type="journal article" date="2023" name="Int. J. Syst. Evol. Microbiol.">
        <title>&lt;i&gt;Holtiella tumoricola&lt;/i&gt; gen. nov. sp. nov., isolated from a human clinical sample.</title>
        <authorList>
            <person name="Allen-Vercoe E."/>
            <person name="Daigneault M.C."/>
            <person name="Vancuren S.J."/>
            <person name="Cochrane K."/>
            <person name="O'Neal L.L."/>
            <person name="Sankaranarayanan K."/>
            <person name="Lawson P.A."/>
        </authorList>
    </citation>
    <scope>NUCLEOTIDE SEQUENCE</scope>
    <source>
        <strain evidence="1">CC70A</strain>
    </source>
</reference>
<dbReference type="EMBL" id="JAQIFT010000048">
    <property type="protein sequence ID" value="MDA3732438.1"/>
    <property type="molecule type" value="Genomic_DNA"/>
</dbReference>
<evidence type="ECO:0000313" key="2">
    <source>
        <dbReference type="Proteomes" id="UP001169242"/>
    </source>
</evidence>
<dbReference type="SUPFAM" id="SSF53335">
    <property type="entry name" value="S-adenosyl-L-methionine-dependent methyltransferases"/>
    <property type="match status" value="1"/>
</dbReference>
<dbReference type="GO" id="GO:0032259">
    <property type="term" value="P:methylation"/>
    <property type="evidence" value="ECO:0007669"/>
    <property type="project" value="UniProtKB-KW"/>
</dbReference>
<dbReference type="InterPro" id="IPR006901">
    <property type="entry name" value="TrmK"/>
</dbReference>
<protein>
    <submittedName>
        <fullName evidence="1">Class I SAM-dependent methyltransferase</fullName>
    </submittedName>
</protein>
<keyword evidence="2" id="KW-1185">Reference proteome</keyword>
<dbReference type="GO" id="GO:0160105">
    <property type="term" value="F:tRNA (adenine(22)-N1)-methyltransferase activity"/>
    <property type="evidence" value="ECO:0007669"/>
    <property type="project" value="InterPro"/>
</dbReference>
<accession>A0AA42J1V0</accession>
<proteinExistence type="predicted"/>
<keyword evidence="1" id="KW-0489">Methyltransferase</keyword>
<dbReference type="Gene3D" id="3.40.50.150">
    <property type="entry name" value="Vaccinia Virus protein VP39"/>
    <property type="match status" value="1"/>
</dbReference>
<sequence>MQLSKRLGAIASLVPEGARLVDVGTDHGYIPIYLTLNKKVSYAIASDINKGPLESAKRNMDKYGLTTIETRQGSGLQTIKIEDGMDTVVIAGMGGYLVHDILELDLELVKSMKILILQPQNNIPEIRRYLHQIGFKIEQEKFLEEEGKYYNIIVAVPGEENYNNIVDYEYGKYLLEEGSSLYKDWLQHKSKGYTDIIEKLKKIEGDQATERIAELTEVNTLIEEALKCIH</sequence>
<gene>
    <name evidence="1" type="ORF">PBV87_13160</name>
</gene>
<dbReference type="PANTHER" id="PTHR38451:SF1">
    <property type="entry name" value="TRNA (ADENINE(22)-N(1))-METHYLTRANSFERASE"/>
    <property type="match status" value="1"/>
</dbReference>
<dbReference type="PIRSF" id="PIRSF018637">
    <property type="entry name" value="TrmK"/>
    <property type="match status" value="1"/>
</dbReference>
<dbReference type="AlphaFoldDB" id="A0AA42J1V0"/>
<dbReference type="Pfam" id="PF04816">
    <property type="entry name" value="TrmK"/>
    <property type="match status" value="1"/>
</dbReference>
<comment type="caution">
    <text evidence="1">The sequence shown here is derived from an EMBL/GenBank/DDBJ whole genome shotgun (WGS) entry which is preliminary data.</text>
</comment>
<evidence type="ECO:0000313" key="1">
    <source>
        <dbReference type="EMBL" id="MDA3732438.1"/>
    </source>
</evidence>
<dbReference type="PANTHER" id="PTHR38451">
    <property type="entry name" value="TRNA (ADENINE(22)-N(1))-METHYLTRANSFERASE"/>
    <property type="match status" value="1"/>
</dbReference>
<dbReference type="RefSeq" id="WP_271012584.1">
    <property type="nucleotide sequence ID" value="NZ_JAQIFT010000048.1"/>
</dbReference>